<keyword evidence="3" id="KW-1185">Reference proteome</keyword>
<accession>A0A7J8CHW9</accession>
<feature type="compositionally biased region" description="Low complexity" evidence="1">
    <location>
        <begin position="280"/>
        <end position="294"/>
    </location>
</feature>
<dbReference type="Proteomes" id="UP000593571">
    <property type="component" value="Unassembled WGS sequence"/>
</dbReference>
<evidence type="ECO:0000256" key="1">
    <source>
        <dbReference type="SAM" id="MobiDB-lite"/>
    </source>
</evidence>
<protein>
    <submittedName>
        <fullName evidence="2">Uncharacterized protein</fullName>
    </submittedName>
</protein>
<evidence type="ECO:0000313" key="3">
    <source>
        <dbReference type="Proteomes" id="UP000593571"/>
    </source>
</evidence>
<organism evidence="2 3">
    <name type="scientific">Rousettus aegyptiacus</name>
    <name type="common">Egyptian fruit bat</name>
    <name type="synonym">Pteropus aegyptiacus</name>
    <dbReference type="NCBI Taxonomy" id="9407"/>
    <lineage>
        <taxon>Eukaryota</taxon>
        <taxon>Metazoa</taxon>
        <taxon>Chordata</taxon>
        <taxon>Craniata</taxon>
        <taxon>Vertebrata</taxon>
        <taxon>Euteleostomi</taxon>
        <taxon>Mammalia</taxon>
        <taxon>Eutheria</taxon>
        <taxon>Laurasiatheria</taxon>
        <taxon>Chiroptera</taxon>
        <taxon>Yinpterochiroptera</taxon>
        <taxon>Pteropodoidea</taxon>
        <taxon>Pteropodidae</taxon>
        <taxon>Rousettinae</taxon>
        <taxon>Rousettus</taxon>
    </lineage>
</organism>
<sequence>MNQKAWEMAVFKSGFFPAGLLRALISSHAQGIFRGGGGECWLVPPVTRNRVAVCVWLSDRARLRQCRHEPKKSLGLGGGQVWGRVPALLLPGLVASVGLVRIQESVLLAGSRVRAPRPHPGDSGWTAWPHSSQQVLPAQRFSEEDGRGRQPGWLPLSVFLCWVQRLQCVLRAGHRAFSPVNRPRGLGVGTRCPAGSSLWLGLTFPPPPHARWLGSPSLKAPLDTTWGVRPWCCSWPRKAVPRCRSTAVPSPRGQATPSAVAPDGGGAEGTGRVPGPPGSFAPGAASALGLCHPH</sequence>
<evidence type="ECO:0000313" key="2">
    <source>
        <dbReference type="EMBL" id="KAF6410389.1"/>
    </source>
</evidence>
<dbReference type="EMBL" id="JACASE010000014">
    <property type="protein sequence ID" value="KAF6410389.1"/>
    <property type="molecule type" value="Genomic_DNA"/>
</dbReference>
<feature type="region of interest" description="Disordered" evidence="1">
    <location>
        <begin position="245"/>
        <end position="294"/>
    </location>
</feature>
<dbReference type="AlphaFoldDB" id="A0A7J8CHW9"/>
<gene>
    <name evidence="2" type="ORF">HJG63_008950</name>
</gene>
<name>A0A7J8CHW9_ROUAE</name>
<reference evidence="2 3" key="1">
    <citation type="journal article" date="2020" name="Nature">
        <title>Six reference-quality genomes reveal evolution of bat adaptations.</title>
        <authorList>
            <person name="Jebb D."/>
            <person name="Huang Z."/>
            <person name="Pippel M."/>
            <person name="Hughes G.M."/>
            <person name="Lavrichenko K."/>
            <person name="Devanna P."/>
            <person name="Winkler S."/>
            <person name="Jermiin L.S."/>
            <person name="Skirmuntt E.C."/>
            <person name="Katzourakis A."/>
            <person name="Burkitt-Gray L."/>
            <person name="Ray D.A."/>
            <person name="Sullivan K.A.M."/>
            <person name="Roscito J.G."/>
            <person name="Kirilenko B.M."/>
            <person name="Davalos L.M."/>
            <person name="Corthals A.P."/>
            <person name="Power M.L."/>
            <person name="Jones G."/>
            <person name="Ransome R.D."/>
            <person name="Dechmann D.K.N."/>
            <person name="Locatelli A.G."/>
            <person name="Puechmaille S.J."/>
            <person name="Fedrigo O."/>
            <person name="Jarvis E.D."/>
            <person name="Hiller M."/>
            <person name="Vernes S.C."/>
            <person name="Myers E.W."/>
            <person name="Teeling E.C."/>
        </authorList>
    </citation>
    <scope>NUCLEOTIDE SEQUENCE [LARGE SCALE GENOMIC DNA]</scope>
    <source>
        <strain evidence="2">MRouAeg1</strain>
        <tissue evidence="2">Muscle</tissue>
    </source>
</reference>
<comment type="caution">
    <text evidence="2">The sequence shown here is derived from an EMBL/GenBank/DDBJ whole genome shotgun (WGS) entry which is preliminary data.</text>
</comment>
<proteinExistence type="predicted"/>